<evidence type="ECO:0000313" key="4">
    <source>
        <dbReference type="Proteomes" id="UP001055111"/>
    </source>
</evidence>
<feature type="domain" description="GST N-terminal" evidence="1">
    <location>
        <begin position="1"/>
        <end position="82"/>
    </location>
</feature>
<dbReference type="PROSITE" id="PS50404">
    <property type="entry name" value="GST_NTER"/>
    <property type="match status" value="1"/>
</dbReference>
<organism evidence="3 4">
    <name type="scientific">Caballeronia novacaledonica</name>
    <dbReference type="NCBI Taxonomy" id="1544861"/>
    <lineage>
        <taxon>Bacteria</taxon>
        <taxon>Pseudomonadati</taxon>
        <taxon>Pseudomonadota</taxon>
        <taxon>Betaproteobacteria</taxon>
        <taxon>Burkholderiales</taxon>
        <taxon>Burkholderiaceae</taxon>
        <taxon>Caballeronia</taxon>
    </lineage>
</organism>
<dbReference type="Pfam" id="PF00043">
    <property type="entry name" value="GST_C"/>
    <property type="match status" value="1"/>
</dbReference>
<evidence type="ECO:0000259" key="2">
    <source>
        <dbReference type="PROSITE" id="PS50405"/>
    </source>
</evidence>
<dbReference type="SFLD" id="SFLDG01150">
    <property type="entry name" value="Main.1:_Beta-like"/>
    <property type="match status" value="1"/>
</dbReference>
<dbReference type="SFLD" id="SFLDS00019">
    <property type="entry name" value="Glutathione_Transferase_(cytos"/>
    <property type="match status" value="1"/>
</dbReference>
<feature type="domain" description="GST C-terminal" evidence="2">
    <location>
        <begin position="88"/>
        <end position="212"/>
    </location>
</feature>
<dbReference type="InterPro" id="IPR036282">
    <property type="entry name" value="Glutathione-S-Trfase_C_sf"/>
</dbReference>
<dbReference type="Gene3D" id="1.20.1050.10">
    <property type="match status" value="1"/>
</dbReference>
<dbReference type="InterPro" id="IPR004045">
    <property type="entry name" value="Glutathione_S-Trfase_N"/>
</dbReference>
<dbReference type="InterPro" id="IPR040079">
    <property type="entry name" value="Glutathione_S-Trfase"/>
</dbReference>
<name>A0AA37MTT9_9BURK</name>
<dbReference type="InterPro" id="IPR036249">
    <property type="entry name" value="Thioredoxin-like_sf"/>
</dbReference>
<dbReference type="EMBL" id="BPUS01000015">
    <property type="protein sequence ID" value="GJH28392.1"/>
    <property type="molecule type" value="Genomic_DNA"/>
</dbReference>
<gene>
    <name evidence="3" type="ORF">CBA19CS42_27770</name>
</gene>
<proteinExistence type="predicted"/>
<comment type="caution">
    <text evidence="3">The sequence shown here is derived from an EMBL/GenBank/DDBJ whole genome shotgun (WGS) entry which is preliminary data.</text>
</comment>
<protein>
    <submittedName>
        <fullName evidence="3">Glutathione S-transferase family protein</fullName>
    </submittedName>
</protein>
<dbReference type="SUPFAM" id="SSF52833">
    <property type="entry name" value="Thioredoxin-like"/>
    <property type="match status" value="1"/>
</dbReference>
<dbReference type="InterPro" id="IPR010987">
    <property type="entry name" value="Glutathione-S-Trfase_C-like"/>
</dbReference>
<reference evidence="3" key="1">
    <citation type="submission" date="2022-09" db="EMBL/GenBank/DDBJ databases">
        <title>Isolation and characterization of 3-chlorobenzoate degrading bacteria from soils in Shizuoka.</title>
        <authorList>
            <person name="Ifat A."/>
            <person name="Ogawa N."/>
            <person name="Kimbara K."/>
            <person name="Moriuchi R."/>
            <person name="Dohra H."/>
            <person name="Shintani M."/>
        </authorList>
    </citation>
    <scope>NUCLEOTIDE SEQUENCE</scope>
    <source>
        <strain evidence="3">19CS4-2</strain>
    </source>
</reference>
<dbReference type="PROSITE" id="PS50405">
    <property type="entry name" value="GST_CTER"/>
    <property type="match status" value="1"/>
</dbReference>
<dbReference type="RefSeq" id="WP_238215267.1">
    <property type="nucleotide sequence ID" value="NZ_BPUS01000015.1"/>
</dbReference>
<dbReference type="SUPFAM" id="SSF47616">
    <property type="entry name" value="GST C-terminal domain-like"/>
    <property type="match status" value="1"/>
</dbReference>
<dbReference type="CDD" id="cd03057">
    <property type="entry name" value="GST_N_Beta"/>
    <property type="match status" value="1"/>
</dbReference>
<dbReference type="Gene3D" id="3.40.30.10">
    <property type="entry name" value="Glutaredoxin"/>
    <property type="match status" value="1"/>
</dbReference>
<sequence length="212" mass="23512">MKLFIAQATCSLAVQAVANELGLAPELVHFDVFGKTTSDQSDFAEVNDLLYVPALQIDGEAEPLTETITIASYLADQHPESGLIPKHGTIERARMDQLLTFIATEIAQKHIPLMRKLMTPEGIAFHSNKLLKAYGKLDARLADGRAYLAGEQFTVADAYVWATMWHERSGVNLDHLTNLKAYIERIETRASVRKALRDEAELVAAHKERLAA</sequence>
<dbReference type="Proteomes" id="UP001055111">
    <property type="component" value="Unassembled WGS sequence"/>
</dbReference>
<dbReference type="PANTHER" id="PTHR44051:SF8">
    <property type="entry name" value="GLUTATHIONE S-TRANSFERASE GSTA"/>
    <property type="match status" value="1"/>
</dbReference>
<evidence type="ECO:0000313" key="3">
    <source>
        <dbReference type="EMBL" id="GJH28392.1"/>
    </source>
</evidence>
<dbReference type="InterPro" id="IPR004046">
    <property type="entry name" value="GST_C"/>
</dbReference>
<evidence type="ECO:0000259" key="1">
    <source>
        <dbReference type="PROSITE" id="PS50404"/>
    </source>
</evidence>
<dbReference type="AlphaFoldDB" id="A0AA37MTT9"/>
<dbReference type="Pfam" id="PF13417">
    <property type="entry name" value="GST_N_3"/>
    <property type="match status" value="1"/>
</dbReference>
<dbReference type="SFLD" id="SFLDG00358">
    <property type="entry name" value="Main_(cytGST)"/>
    <property type="match status" value="1"/>
</dbReference>
<dbReference type="PANTHER" id="PTHR44051">
    <property type="entry name" value="GLUTATHIONE S-TRANSFERASE-RELATED"/>
    <property type="match status" value="1"/>
</dbReference>
<accession>A0AA37MTT9</accession>